<keyword evidence="1" id="KW-0732">Signal</keyword>
<dbReference type="PROSITE" id="PS51257">
    <property type="entry name" value="PROKAR_LIPOPROTEIN"/>
    <property type="match status" value="1"/>
</dbReference>
<evidence type="ECO:0000313" key="3">
    <source>
        <dbReference type="Proteomes" id="UP000285569"/>
    </source>
</evidence>
<feature type="chain" id="PRO_5046406007" description="Lipoprotein" evidence="1">
    <location>
        <begin position="22"/>
        <end position="166"/>
    </location>
</feature>
<protein>
    <recommendedName>
        <fullName evidence="4">Lipoprotein</fullName>
    </recommendedName>
</protein>
<reference evidence="2 3" key="2">
    <citation type="journal article" date="2020" name="Int. J. Syst. Evol. Microbiol.">
        <title>Leptospira yasudae sp. nov. and Leptospira stimsonii sp. nov., two new species of the pathogenic group isolated from environmental sources.</title>
        <authorList>
            <person name="Casanovas-Massana A."/>
            <person name="Hamond C."/>
            <person name="Santos L.A."/>
            <person name="de Oliveira D."/>
            <person name="Hacker K.P."/>
            <person name="Balassiano I."/>
            <person name="Costa F."/>
            <person name="Medeiros M.A."/>
            <person name="Reis M.G."/>
            <person name="Ko A.I."/>
            <person name="Wunder E.A."/>
        </authorList>
    </citation>
    <scope>NUCLEOTIDE SEQUENCE [LARGE SCALE GENOMIC DNA]</scope>
    <source>
        <strain evidence="2 3">B21</strain>
    </source>
</reference>
<proteinExistence type="predicted"/>
<feature type="signal peptide" evidence="1">
    <location>
        <begin position="1"/>
        <end position="21"/>
    </location>
</feature>
<dbReference type="RefSeq" id="WP_118957920.1">
    <property type="nucleotide sequence ID" value="NZ_QHCR01000013.1"/>
</dbReference>
<keyword evidence="3" id="KW-1185">Reference proteome</keyword>
<evidence type="ECO:0000313" key="2">
    <source>
        <dbReference type="EMBL" id="RHX77655.1"/>
    </source>
</evidence>
<sequence>MKLAKKIGVCLVLISLLSACKKDEKDDDTTNLALLLALSGGNTCTYTAGGVTLPIASISATQNGGAQSISLTTSGAIGIGAIQIASAPVNSLGTINVTTGSLSFVVYKGACPLSTSTTLAVSGTDYSFVSGTSNVTSTSQIRFNVAGSYTIIVTSNNATGAAFQLN</sequence>
<dbReference type="Proteomes" id="UP000285569">
    <property type="component" value="Unassembled WGS sequence"/>
</dbReference>
<organism evidence="2 3">
    <name type="scientific">Leptospira yasudae</name>
    <dbReference type="NCBI Taxonomy" id="2202201"/>
    <lineage>
        <taxon>Bacteria</taxon>
        <taxon>Pseudomonadati</taxon>
        <taxon>Spirochaetota</taxon>
        <taxon>Spirochaetia</taxon>
        <taxon>Leptospirales</taxon>
        <taxon>Leptospiraceae</taxon>
        <taxon>Leptospira</taxon>
    </lineage>
</organism>
<reference evidence="3" key="1">
    <citation type="submission" date="2018-05" db="EMBL/GenBank/DDBJ databases">
        <title>Leptospira yasudae sp. nov. and Leptospira stimsonii sp. nov., two pathogenic species of the genus Leptospira isolated from environmental sources.</title>
        <authorList>
            <person name="Casanovas-Massana A."/>
            <person name="Hamond C."/>
            <person name="Santos L.A."/>
            <person name="Hacker K.P."/>
            <person name="Balassiano I."/>
            <person name="Medeiros M.A."/>
            <person name="Reis M.G."/>
            <person name="Ko A.I."/>
            <person name="Wunder E.A."/>
        </authorList>
    </citation>
    <scope>NUCLEOTIDE SEQUENCE [LARGE SCALE GENOMIC DNA]</scope>
    <source>
        <strain evidence="3">B21</strain>
    </source>
</reference>
<gene>
    <name evidence="2" type="ORF">DLM77_20620</name>
</gene>
<accession>A0ABX9LXR5</accession>
<evidence type="ECO:0000256" key="1">
    <source>
        <dbReference type="SAM" id="SignalP"/>
    </source>
</evidence>
<dbReference type="EMBL" id="QHCR01000013">
    <property type="protein sequence ID" value="RHX77655.1"/>
    <property type="molecule type" value="Genomic_DNA"/>
</dbReference>
<evidence type="ECO:0008006" key="4">
    <source>
        <dbReference type="Google" id="ProtNLM"/>
    </source>
</evidence>
<name>A0ABX9LXR5_9LEPT</name>
<comment type="caution">
    <text evidence="2">The sequence shown here is derived from an EMBL/GenBank/DDBJ whole genome shotgun (WGS) entry which is preliminary data.</text>
</comment>